<dbReference type="AlphaFoldDB" id="A0AAD5QEM3"/>
<evidence type="ECO:0000313" key="8">
    <source>
        <dbReference type="Proteomes" id="UP001209570"/>
    </source>
</evidence>
<dbReference type="Proteomes" id="UP001209570">
    <property type="component" value="Unassembled WGS sequence"/>
</dbReference>
<feature type="transmembrane region" description="Helical" evidence="6">
    <location>
        <begin position="277"/>
        <end position="295"/>
    </location>
</feature>
<dbReference type="GO" id="GO:0016020">
    <property type="term" value="C:membrane"/>
    <property type="evidence" value="ECO:0007669"/>
    <property type="project" value="InterPro"/>
</dbReference>
<evidence type="ECO:0000313" key="7">
    <source>
        <dbReference type="EMBL" id="KAJ0409077.1"/>
    </source>
</evidence>
<dbReference type="Pfam" id="PF04750">
    <property type="entry name" value="Far-17a_AIG1"/>
    <property type="match status" value="1"/>
</dbReference>
<feature type="transmembrane region" description="Helical" evidence="6">
    <location>
        <begin position="24"/>
        <end position="42"/>
    </location>
</feature>
<feature type="transmembrane region" description="Helical" evidence="6">
    <location>
        <begin position="76"/>
        <end position="96"/>
    </location>
</feature>
<protein>
    <recommendedName>
        <fullName evidence="9">Transmembrane protein</fullName>
    </recommendedName>
</protein>
<accession>A0AAD5QEM3</accession>
<evidence type="ECO:0000256" key="2">
    <source>
        <dbReference type="ARBA" id="ARBA00022692"/>
    </source>
</evidence>
<proteinExistence type="predicted"/>
<dbReference type="InterPro" id="IPR006838">
    <property type="entry name" value="ADTRP_AIG1"/>
</dbReference>
<organism evidence="7 8">
    <name type="scientific">Pythium insidiosum</name>
    <name type="common">Pythiosis disease agent</name>
    <dbReference type="NCBI Taxonomy" id="114742"/>
    <lineage>
        <taxon>Eukaryota</taxon>
        <taxon>Sar</taxon>
        <taxon>Stramenopiles</taxon>
        <taxon>Oomycota</taxon>
        <taxon>Peronosporomycetes</taxon>
        <taxon>Pythiales</taxon>
        <taxon>Pythiaceae</taxon>
        <taxon>Pythium</taxon>
    </lineage>
</organism>
<gene>
    <name evidence="7" type="ORF">P43SY_002211</name>
</gene>
<keyword evidence="2 6" id="KW-0812">Transmembrane</keyword>
<dbReference type="GO" id="GO:0012505">
    <property type="term" value="C:endomembrane system"/>
    <property type="evidence" value="ECO:0007669"/>
    <property type="project" value="UniProtKB-SubCell"/>
</dbReference>
<comment type="caution">
    <text evidence="7">The sequence shown here is derived from an EMBL/GenBank/DDBJ whole genome shotgun (WGS) entry which is preliminary data.</text>
</comment>
<feature type="transmembrane region" description="Helical" evidence="6">
    <location>
        <begin position="204"/>
        <end position="223"/>
    </location>
</feature>
<dbReference type="PANTHER" id="PTHR12242:SF22">
    <property type="entry name" value="OS02G0130600 PROTEIN"/>
    <property type="match status" value="1"/>
</dbReference>
<feature type="transmembrane region" description="Helical" evidence="6">
    <location>
        <begin position="171"/>
        <end position="192"/>
    </location>
</feature>
<evidence type="ECO:0000256" key="1">
    <source>
        <dbReference type="ARBA" id="ARBA00004127"/>
    </source>
</evidence>
<feature type="region of interest" description="Disordered" evidence="5">
    <location>
        <begin position="323"/>
        <end position="351"/>
    </location>
</feature>
<dbReference type="EMBL" id="JAKCXM010000006">
    <property type="protein sequence ID" value="KAJ0409077.1"/>
    <property type="molecule type" value="Genomic_DNA"/>
</dbReference>
<keyword evidence="3 6" id="KW-1133">Transmembrane helix</keyword>
<evidence type="ECO:0000256" key="6">
    <source>
        <dbReference type="SAM" id="Phobius"/>
    </source>
</evidence>
<keyword evidence="8" id="KW-1185">Reference proteome</keyword>
<dbReference type="PANTHER" id="PTHR12242">
    <property type="entry name" value="OS02G0130600 PROTEIN-RELATED"/>
    <property type="match status" value="1"/>
</dbReference>
<feature type="transmembrane region" description="Helical" evidence="6">
    <location>
        <begin position="108"/>
        <end position="126"/>
    </location>
</feature>
<comment type="subcellular location">
    <subcellularLocation>
        <location evidence="1">Endomembrane system</location>
        <topology evidence="1">Multi-pass membrane protein</topology>
    </subcellularLocation>
</comment>
<reference evidence="7" key="1">
    <citation type="submission" date="2021-12" db="EMBL/GenBank/DDBJ databases">
        <title>Prjna785345.</title>
        <authorList>
            <person name="Rujirawat T."/>
            <person name="Krajaejun T."/>
        </authorList>
    </citation>
    <scope>NUCLEOTIDE SEQUENCE</scope>
    <source>
        <strain evidence="7">Pi057C3</strain>
    </source>
</reference>
<feature type="transmembrane region" description="Helical" evidence="6">
    <location>
        <begin position="235"/>
        <end position="257"/>
    </location>
</feature>
<evidence type="ECO:0000256" key="5">
    <source>
        <dbReference type="SAM" id="MobiDB-lite"/>
    </source>
</evidence>
<evidence type="ECO:0000256" key="3">
    <source>
        <dbReference type="ARBA" id="ARBA00022989"/>
    </source>
</evidence>
<evidence type="ECO:0000256" key="4">
    <source>
        <dbReference type="ARBA" id="ARBA00023136"/>
    </source>
</evidence>
<evidence type="ECO:0008006" key="9">
    <source>
        <dbReference type="Google" id="ProtNLM"/>
    </source>
</evidence>
<name>A0AAD5QEM3_PYTIN</name>
<sequence length="351" mass="39932">MERLDATRALHDAMLALKSVSWETYVVALEILLAVLASLYLLHRKMTRDVLMLGGDLHTLMATSPLVQPRPRRCSVLMLLSYRCAVTFFYVVIQLYDIYRTEFKCLAFYTSWNFILQGSYFAIAASRTHSLWKHKMERPAAYTALLDESTGFMRTNVLARATRRGWLRLDLILDVCLSVSLLIGVVVWTILYPYSKRIGHPEVILNWVSYCQHGVNILLLQIDNVATHHGVSVDALPLVIAWPTAYCIFAWVIHGTITHGFWPYPFLRLDTPWAPVWYGGLLVAHLGVFVLMLYLSKLKDATKELSSPQPQPSTDLFTTDANPFYFEGADDQGDDAWSPRSPLAASHELEY</sequence>
<keyword evidence="4 6" id="KW-0472">Membrane</keyword>